<keyword evidence="3 9" id="KW-0597">Phosphoprotein</keyword>
<dbReference type="PANTHER" id="PTHR43047:SF72">
    <property type="entry name" value="OSMOSENSING HISTIDINE PROTEIN KINASE SLN1"/>
    <property type="match status" value="1"/>
</dbReference>
<dbReference type="EC" id="2.7.13.3" evidence="2"/>
<feature type="modified residue" description="4-aspartylphosphate" evidence="9">
    <location>
        <position position="771"/>
    </location>
</feature>
<reference evidence="13 14" key="1">
    <citation type="submission" date="2024-09" db="EMBL/GenBank/DDBJ databases">
        <authorList>
            <person name="Sun Q."/>
            <person name="Mori K."/>
        </authorList>
    </citation>
    <scope>NUCLEOTIDE SEQUENCE [LARGE SCALE GENOMIC DNA]</scope>
    <source>
        <strain evidence="13 14">JCM 12520</strain>
    </source>
</reference>
<evidence type="ECO:0000256" key="3">
    <source>
        <dbReference type="ARBA" id="ARBA00022553"/>
    </source>
</evidence>
<proteinExistence type="predicted"/>
<keyword evidence="4" id="KW-0808">Transferase</keyword>
<feature type="transmembrane region" description="Helical" evidence="10">
    <location>
        <begin position="376"/>
        <end position="392"/>
    </location>
</feature>
<dbReference type="PANTHER" id="PTHR43047">
    <property type="entry name" value="TWO-COMPONENT HISTIDINE PROTEIN KINASE"/>
    <property type="match status" value="1"/>
</dbReference>
<dbReference type="InterPro" id="IPR004358">
    <property type="entry name" value="Sig_transdc_His_kin-like_C"/>
</dbReference>
<evidence type="ECO:0000259" key="12">
    <source>
        <dbReference type="PROSITE" id="PS50110"/>
    </source>
</evidence>
<dbReference type="EMBL" id="JBHMAG010000014">
    <property type="protein sequence ID" value="MFB9754129.1"/>
    <property type="molecule type" value="Genomic_DNA"/>
</dbReference>
<evidence type="ECO:0000259" key="11">
    <source>
        <dbReference type="PROSITE" id="PS50109"/>
    </source>
</evidence>
<feature type="transmembrane region" description="Helical" evidence="10">
    <location>
        <begin position="404"/>
        <end position="422"/>
    </location>
</feature>
<dbReference type="InterPro" id="IPR005467">
    <property type="entry name" value="His_kinase_dom"/>
</dbReference>
<dbReference type="CDD" id="cd16922">
    <property type="entry name" value="HATPase_EvgS-ArcB-TorS-like"/>
    <property type="match status" value="1"/>
</dbReference>
<dbReference type="InterPro" id="IPR003661">
    <property type="entry name" value="HisK_dim/P_dom"/>
</dbReference>
<evidence type="ECO:0000256" key="10">
    <source>
        <dbReference type="SAM" id="Phobius"/>
    </source>
</evidence>
<evidence type="ECO:0000256" key="5">
    <source>
        <dbReference type="ARBA" id="ARBA00022741"/>
    </source>
</evidence>
<feature type="transmembrane region" description="Helical" evidence="10">
    <location>
        <begin position="252"/>
        <end position="270"/>
    </location>
</feature>
<feature type="domain" description="Histidine kinase" evidence="11">
    <location>
        <begin position="452"/>
        <end position="669"/>
    </location>
</feature>
<dbReference type="InterPro" id="IPR003594">
    <property type="entry name" value="HATPase_dom"/>
</dbReference>
<keyword evidence="5" id="KW-0547">Nucleotide-binding</keyword>
<keyword evidence="10" id="KW-0472">Membrane</keyword>
<protein>
    <recommendedName>
        <fullName evidence="2">histidine kinase</fullName>
        <ecNumber evidence="2">2.7.13.3</ecNumber>
    </recommendedName>
</protein>
<dbReference type="CDD" id="cd00082">
    <property type="entry name" value="HisKA"/>
    <property type="match status" value="1"/>
</dbReference>
<dbReference type="Pfam" id="PF02518">
    <property type="entry name" value="HATPase_c"/>
    <property type="match status" value="2"/>
</dbReference>
<name>A0ABV5W0Q3_9BACL</name>
<dbReference type="SMART" id="SM00388">
    <property type="entry name" value="HisKA"/>
    <property type="match status" value="1"/>
</dbReference>
<evidence type="ECO:0000256" key="7">
    <source>
        <dbReference type="ARBA" id="ARBA00022840"/>
    </source>
</evidence>
<dbReference type="InterPro" id="IPR036097">
    <property type="entry name" value="HisK_dim/P_sf"/>
</dbReference>
<accession>A0ABV5W0Q3</accession>
<keyword evidence="7 13" id="KW-0067">ATP-binding</keyword>
<dbReference type="Pfam" id="PF00072">
    <property type="entry name" value="Response_reg"/>
    <property type="match status" value="1"/>
</dbReference>
<dbReference type="InterPro" id="IPR010559">
    <property type="entry name" value="Sig_transdc_His_kin_internal"/>
</dbReference>
<dbReference type="Pfam" id="PF06580">
    <property type="entry name" value="His_kinase"/>
    <property type="match status" value="1"/>
</dbReference>
<feature type="transmembrane region" description="Helical" evidence="10">
    <location>
        <begin position="345"/>
        <end position="364"/>
    </location>
</feature>
<dbReference type="SUPFAM" id="SSF47384">
    <property type="entry name" value="Homodimeric domain of signal transducing histidine kinase"/>
    <property type="match status" value="1"/>
</dbReference>
<gene>
    <name evidence="13" type="ORF">ACFFNY_21385</name>
</gene>
<dbReference type="InterPro" id="IPR001789">
    <property type="entry name" value="Sig_transdc_resp-reg_receiver"/>
</dbReference>
<dbReference type="Proteomes" id="UP001589619">
    <property type="component" value="Unassembled WGS sequence"/>
</dbReference>
<dbReference type="SMART" id="SM00387">
    <property type="entry name" value="HATPase_c"/>
    <property type="match status" value="2"/>
</dbReference>
<comment type="catalytic activity">
    <reaction evidence="1">
        <text>ATP + protein L-histidine = ADP + protein N-phospho-L-histidine.</text>
        <dbReference type="EC" id="2.7.13.3"/>
    </reaction>
</comment>
<dbReference type="Gene3D" id="3.40.50.2300">
    <property type="match status" value="1"/>
</dbReference>
<dbReference type="PRINTS" id="PR00344">
    <property type="entry name" value="BCTRLSENSOR"/>
</dbReference>
<feature type="transmembrane region" description="Helical" evidence="10">
    <location>
        <begin position="222"/>
        <end position="245"/>
    </location>
</feature>
<dbReference type="SMART" id="SM00448">
    <property type="entry name" value="REC"/>
    <property type="match status" value="1"/>
</dbReference>
<dbReference type="SUPFAM" id="SSF49785">
    <property type="entry name" value="Galactose-binding domain-like"/>
    <property type="match status" value="1"/>
</dbReference>
<feature type="domain" description="Response regulatory" evidence="12">
    <location>
        <begin position="722"/>
        <end position="838"/>
    </location>
</feature>
<dbReference type="PROSITE" id="PS50110">
    <property type="entry name" value="RESPONSE_REGULATORY"/>
    <property type="match status" value="1"/>
</dbReference>
<dbReference type="SUPFAM" id="SSF55874">
    <property type="entry name" value="ATPase domain of HSP90 chaperone/DNA topoisomerase II/histidine kinase"/>
    <property type="match status" value="2"/>
</dbReference>
<keyword evidence="14" id="KW-1185">Reference proteome</keyword>
<evidence type="ECO:0000256" key="8">
    <source>
        <dbReference type="ARBA" id="ARBA00023012"/>
    </source>
</evidence>
<dbReference type="InterPro" id="IPR008979">
    <property type="entry name" value="Galactose-bd-like_sf"/>
</dbReference>
<dbReference type="Pfam" id="PF00512">
    <property type="entry name" value="HisKA"/>
    <property type="match status" value="1"/>
</dbReference>
<dbReference type="InterPro" id="IPR036890">
    <property type="entry name" value="HATPase_C_sf"/>
</dbReference>
<evidence type="ECO:0000256" key="4">
    <source>
        <dbReference type="ARBA" id="ARBA00022679"/>
    </source>
</evidence>
<keyword evidence="10" id="KW-0812">Transmembrane</keyword>
<dbReference type="SUPFAM" id="SSF52172">
    <property type="entry name" value="CheY-like"/>
    <property type="match status" value="1"/>
</dbReference>
<dbReference type="PROSITE" id="PS50109">
    <property type="entry name" value="HIS_KIN"/>
    <property type="match status" value="1"/>
</dbReference>
<dbReference type="GO" id="GO:0005524">
    <property type="term" value="F:ATP binding"/>
    <property type="evidence" value="ECO:0007669"/>
    <property type="project" value="UniProtKB-KW"/>
</dbReference>
<feature type="transmembrane region" description="Helical" evidence="10">
    <location>
        <begin position="282"/>
        <end position="304"/>
    </location>
</feature>
<feature type="transmembrane region" description="Helical" evidence="10">
    <location>
        <begin position="316"/>
        <end position="339"/>
    </location>
</feature>
<dbReference type="InterPro" id="IPR011006">
    <property type="entry name" value="CheY-like_superfamily"/>
</dbReference>
<dbReference type="Gene3D" id="1.10.287.130">
    <property type="match status" value="1"/>
</dbReference>
<keyword evidence="8" id="KW-0902">Two-component regulatory system</keyword>
<dbReference type="CDD" id="cd17574">
    <property type="entry name" value="REC_OmpR"/>
    <property type="match status" value="1"/>
</dbReference>
<dbReference type="Gene3D" id="3.30.565.10">
    <property type="entry name" value="Histidine kinase-like ATPase, C-terminal domain"/>
    <property type="match status" value="2"/>
</dbReference>
<organism evidence="13 14">
    <name type="scientific">Paenibacillus hodogayensis</name>
    <dbReference type="NCBI Taxonomy" id="279208"/>
    <lineage>
        <taxon>Bacteria</taxon>
        <taxon>Bacillati</taxon>
        <taxon>Bacillota</taxon>
        <taxon>Bacilli</taxon>
        <taxon>Bacillales</taxon>
        <taxon>Paenibacillaceae</taxon>
        <taxon>Paenibacillus</taxon>
    </lineage>
</organism>
<evidence type="ECO:0000256" key="6">
    <source>
        <dbReference type="ARBA" id="ARBA00022777"/>
    </source>
</evidence>
<evidence type="ECO:0000256" key="1">
    <source>
        <dbReference type="ARBA" id="ARBA00000085"/>
    </source>
</evidence>
<evidence type="ECO:0000256" key="9">
    <source>
        <dbReference type="PROSITE-ProRule" id="PRU00169"/>
    </source>
</evidence>
<evidence type="ECO:0000313" key="14">
    <source>
        <dbReference type="Proteomes" id="UP001589619"/>
    </source>
</evidence>
<comment type="caution">
    <text evidence="13">The sequence shown here is derived from an EMBL/GenBank/DDBJ whole genome shotgun (WGS) entry which is preliminary data.</text>
</comment>
<evidence type="ECO:0000313" key="13">
    <source>
        <dbReference type="EMBL" id="MFB9754129.1"/>
    </source>
</evidence>
<sequence length="1060" mass="118151">MSNSLDMMRMITKMTPAARRVAIVLLFLSVLFGLRWGWSQLFYAAEAPIPVNGILDMRGVDLEKTPLFELNGEWEFYPDQFLSRPDIPLARNEARLIQVPGDWRNVLGSDSGPSYGFGTYRLRILTDPLKQPVSFWVQGIQASSKVEINGEEAGGSGNPAEKAAAYIPGNYSYTASYSNRGATEIELLIHAANFDKPNKGGILNPIRFGSQVEIDKVRGYSMGFQLVTFVILLLHGLYACILYLLNRQERALLLTGLLILTVGLLIVSGYDNLLLTWLPIPYIGVVKIRLISFLWQNYFILVVFRKFSEVSPRNGWLRAYTAVLVSLTGILLFAPASIVNTMIDLQVVIVFGLIPFIWFIYIVGTMIFEKQADNDVVFLLLTAAGILSNLAGRFLEPANGISTVYYPIDIFVTIVGFSTYWFKKYFRNAQENTKLNEQLQKADKLKDQFLANTSHELRTPLHGIMNIAQTVVTKEKAKLEESSLKDMELLITISRRMSHMLGDLLDVVRLQEHRIVLQQEPLSIQAIVPGVMAMLNYMAEGKPVRLHADIAGSLPPVMADEKRLVQILYNLLNNALKYTEKGTISVTAEIRDGQAIVHVSDTGVGMDKETRERAFLPYEQGAHGISDGRGIGLGLSICKQLVELHGGTITVRSEPGKGSVFSFGLPLADSSVFPSTQQPSALHETASGVEDETDGSMFPNAAIQEWASSVLTPPLFNTGRVNILAVDDDPVNLNVLAGMLSKELYAVTTTRSAQEALELLDTRPWDLLITDVMMPNMSGYELTNRVREKYAFTELPVLLLTARTQPADIYTGFLSGANDYVTKPVDALELQYRIRALTTLKQSMNERLRMEAAYLQAQIHPHFLFNTLNSIVALGDLDTDKMRKLVQSFASFLRISFNFLNTGELVELSHELELVKAYLYIEKERFGDRLTIKWEVEPDINLLLPPLSIQPLIENAIQHGILRQKKGGTVQLRIARQDGFTLVEVIDSGKGMDQDTVAQLLSPTMMGKGGIGISNTNRRLIQLYGQGLSIQSRPNEGTIVSFGIAEDRHKQDRSAPSRFQ</sequence>
<keyword evidence="6" id="KW-0418">Kinase</keyword>
<dbReference type="RefSeq" id="WP_379119023.1">
    <property type="nucleotide sequence ID" value="NZ_BAAAYO010000013.1"/>
</dbReference>
<keyword evidence="10" id="KW-1133">Transmembrane helix</keyword>
<dbReference type="Gene3D" id="2.60.120.260">
    <property type="entry name" value="Galactose-binding domain-like"/>
    <property type="match status" value="1"/>
</dbReference>
<evidence type="ECO:0000256" key="2">
    <source>
        <dbReference type="ARBA" id="ARBA00012438"/>
    </source>
</evidence>